<reference evidence="1" key="2">
    <citation type="submission" date="2021-09" db="EMBL/GenBank/DDBJ databases">
        <authorList>
            <person name="Jia N."/>
            <person name="Wang J."/>
            <person name="Shi W."/>
            <person name="Du L."/>
            <person name="Sun Y."/>
            <person name="Zhan W."/>
            <person name="Jiang J."/>
            <person name="Wang Q."/>
            <person name="Zhang B."/>
            <person name="Ji P."/>
            <person name="Sakyi L.B."/>
            <person name="Cui X."/>
            <person name="Yuan T."/>
            <person name="Jiang B."/>
            <person name="Yang W."/>
            <person name="Lam T.T.-Y."/>
            <person name="Chang Q."/>
            <person name="Ding S."/>
            <person name="Wang X."/>
            <person name="Zhu J."/>
            <person name="Ruan X."/>
            <person name="Zhao L."/>
            <person name="Wei J."/>
            <person name="Que T."/>
            <person name="Du C."/>
            <person name="Cheng J."/>
            <person name="Dai P."/>
            <person name="Han X."/>
            <person name="Huang E."/>
            <person name="Gao Y."/>
            <person name="Liu J."/>
            <person name="Shao H."/>
            <person name="Ye R."/>
            <person name="Li L."/>
            <person name="Wei W."/>
            <person name="Wang X."/>
            <person name="Wang C."/>
            <person name="Huo Q."/>
            <person name="Li W."/>
            <person name="Guo W."/>
            <person name="Chen H."/>
            <person name="Chen S."/>
            <person name="Zhou L."/>
            <person name="Zhou L."/>
            <person name="Ni X."/>
            <person name="Tian J."/>
            <person name="Zhou Y."/>
            <person name="Sheng Y."/>
            <person name="Liu T."/>
            <person name="Pan Y."/>
            <person name="Xia L."/>
            <person name="Li J."/>
            <person name="Zhao F."/>
            <person name="Cao W."/>
        </authorList>
    </citation>
    <scope>NUCLEOTIDE SEQUENCE</scope>
    <source>
        <strain evidence="1">Rmic-2018</strain>
        <tissue evidence="1">Larvae</tissue>
    </source>
</reference>
<evidence type="ECO:0000313" key="2">
    <source>
        <dbReference type="Proteomes" id="UP000821866"/>
    </source>
</evidence>
<reference evidence="1" key="1">
    <citation type="journal article" date="2020" name="Cell">
        <title>Large-Scale Comparative Analyses of Tick Genomes Elucidate Their Genetic Diversity and Vector Capacities.</title>
        <authorList>
            <consortium name="Tick Genome and Microbiome Consortium (TIGMIC)"/>
            <person name="Jia N."/>
            <person name="Wang J."/>
            <person name="Shi W."/>
            <person name="Du L."/>
            <person name="Sun Y."/>
            <person name="Zhan W."/>
            <person name="Jiang J.F."/>
            <person name="Wang Q."/>
            <person name="Zhang B."/>
            <person name="Ji P."/>
            <person name="Bell-Sakyi L."/>
            <person name="Cui X.M."/>
            <person name="Yuan T.T."/>
            <person name="Jiang B.G."/>
            <person name="Yang W.F."/>
            <person name="Lam T.T."/>
            <person name="Chang Q.C."/>
            <person name="Ding S.J."/>
            <person name="Wang X.J."/>
            <person name="Zhu J.G."/>
            <person name="Ruan X.D."/>
            <person name="Zhao L."/>
            <person name="Wei J.T."/>
            <person name="Ye R.Z."/>
            <person name="Que T.C."/>
            <person name="Du C.H."/>
            <person name="Zhou Y.H."/>
            <person name="Cheng J.X."/>
            <person name="Dai P.F."/>
            <person name="Guo W.B."/>
            <person name="Han X.H."/>
            <person name="Huang E.J."/>
            <person name="Li L.F."/>
            <person name="Wei W."/>
            <person name="Gao Y.C."/>
            <person name="Liu J.Z."/>
            <person name="Shao H.Z."/>
            <person name="Wang X."/>
            <person name="Wang C.C."/>
            <person name="Yang T.C."/>
            <person name="Huo Q.B."/>
            <person name="Li W."/>
            <person name="Chen H.Y."/>
            <person name="Chen S.E."/>
            <person name="Zhou L.G."/>
            <person name="Ni X.B."/>
            <person name="Tian J.H."/>
            <person name="Sheng Y."/>
            <person name="Liu T."/>
            <person name="Pan Y.S."/>
            <person name="Xia L.Y."/>
            <person name="Li J."/>
            <person name="Zhao F."/>
            <person name="Cao W.C."/>
        </authorList>
    </citation>
    <scope>NUCLEOTIDE SEQUENCE</scope>
    <source>
        <strain evidence="1">Rmic-2018</strain>
    </source>
</reference>
<proteinExistence type="predicted"/>
<dbReference type="EMBL" id="JABSTU010000004">
    <property type="protein sequence ID" value="KAH8034315.1"/>
    <property type="molecule type" value="Genomic_DNA"/>
</dbReference>
<dbReference type="AlphaFoldDB" id="A0A9J6EIP6"/>
<comment type="caution">
    <text evidence="1">The sequence shown here is derived from an EMBL/GenBank/DDBJ whole genome shotgun (WGS) entry which is preliminary data.</text>
</comment>
<accession>A0A9J6EIP6</accession>
<dbReference type="Proteomes" id="UP000821866">
    <property type="component" value="Chromosome 2"/>
</dbReference>
<keyword evidence="2" id="KW-1185">Reference proteome</keyword>
<organism evidence="1 2">
    <name type="scientific">Rhipicephalus microplus</name>
    <name type="common">Cattle tick</name>
    <name type="synonym">Boophilus microplus</name>
    <dbReference type="NCBI Taxonomy" id="6941"/>
    <lineage>
        <taxon>Eukaryota</taxon>
        <taxon>Metazoa</taxon>
        <taxon>Ecdysozoa</taxon>
        <taxon>Arthropoda</taxon>
        <taxon>Chelicerata</taxon>
        <taxon>Arachnida</taxon>
        <taxon>Acari</taxon>
        <taxon>Parasitiformes</taxon>
        <taxon>Ixodida</taxon>
        <taxon>Ixodoidea</taxon>
        <taxon>Ixodidae</taxon>
        <taxon>Rhipicephalinae</taxon>
        <taxon>Rhipicephalus</taxon>
        <taxon>Boophilus</taxon>
    </lineage>
</organism>
<evidence type="ECO:0000313" key="1">
    <source>
        <dbReference type="EMBL" id="KAH8034315.1"/>
    </source>
</evidence>
<protein>
    <submittedName>
        <fullName evidence="1">Uncharacterized protein</fullName>
    </submittedName>
</protein>
<name>A0A9J6EIP6_RHIMP</name>
<gene>
    <name evidence="1" type="ORF">HPB51_022898</name>
</gene>
<sequence length="103" mass="10948">MSSHPIEAFFGWLRKSPGSNDQTDVRAVLSGIEKALKTGIACTSSSSNVITADSSYCSSLALLHGSARAAQNDGEAFPAEATTTLEESLDRGRRCSQCQMLLH</sequence>